<organism evidence="2 3">
    <name type="scientific">Lentisphaera profundi</name>
    <dbReference type="NCBI Taxonomy" id="1658616"/>
    <lineage>
        <taxon>Bacteria</taxon>
        <taxon>Pseudomonadati</taxon>
        <taxon>Lentisphaerota</taxon>
        <taxon>Lentisphaeria</taxon>
        <taxon>Lentisphaerales</taxon>
        <taxon>Lentisphaeraceae</taxon>
        <taxon>Lentisphaera</taxon>
    </lineage>
</organism>
<feature type="transmembrane region" description="Helical" evidence="1">
    <location>
        <begin position="12"/>
        <end position="33"/>
    </location>
</feature>
<sequence>MSSKTFKNHFSLIELLAVIAVMSMLIAIVGAAMKPNPVNAAARELSGTISKARSYALSKRVYTIVHITKQEDKFSQIEPIKIYTALTPSVIAGSPDTIPGSTTIYLNKGAKLDSGSQEEFYLCFHPNGGILLDTVTDTLTTANGDRIATSDGKYVIDIIKRGKTEELRTLSINKFTGMVSFED</sequence>
<evidence type="ECO:0000313" key="3">
    <source>
        <dbReference type="Proteomes" id="UP001214250"/>
    </source>
</evidence>
<keyword evidence="1" id="KW-1133">Transmembrane helix</keyword>
<evidence type="ECO:0000256" key="1">
    <source>
        <dbReference type="SAM" id="Phobius"/>
    </source>
</evidence>
<dbReference type="Proteomes" id="UP001214250">
    <property type="component" value="Chromosome 2"/>
</dbReference>
<accession>A0ABY7VWL8</accession>
<evidence type="ECO:0000313" key="2">
    <source>
        <dbReference type="EMBL" id="WDE98179.1"/>
    </source>
</evidence>
<dbReference type="RefSeq" id="WP_274152999.1">
    <property type="nucleotide sequence ID" value="NZ_CP117812.1"/>
</dbReference>
<keyword evidence="3" id="KW-1185">Reference proteome</keyword>
<keyword evidence="1" id="KW-0472">Membrane</keyword>
<name>A0ABY7VWL8_9BACT</name>
<evidence type="ECO:0008006" key="4">
    <source>
        <dbReference type="Google" id="ProtNLM"/>
    </source>
</evidence>
<dbReference type="EMBL" id="CP117812">
    <property type="protein sequence ID" value="WDE98179.1"/>
    <property type="molecule type" value="Genomic_DNA"/>
</dbReference>
<proteinExistence type="predicted"/>
<dbReference type="InterPro" id="IPR045584">
    <property type="entry name" value="Pilin-like"/>
</dbReference>
<protein>
    <recommendedName>
        <fullName evidence="4">Prepilin-type N-terminal cleavage/methylation domain-containing protein</fullName>
    </recommendedName>
</protein>
<gene>
    <name evidence="2" type="ORF">PQO03_20390</name>
</gene>
<dbReference type="SUPFAM" id="SSF54523">
    <property type="entry name" value="Pili subunits"/>
    <property type="match status" value="1"/>
</dbReference>
<reference evidence="2 3" key="1">
    <citation type="submission" date="2023-02" db="EMBL/GenBank/DDBJ databases">
        <title>Genome sequence of Lentisphaera profundi SAORIC-696.</title>
        <authorList>
            <person name="Kim e."/>
            <person name="Cho J.-C."/>
            <person name="Choi A."/>
            <person name="Kang I."/>
        </authorList>
    </citation>
    <scope>NUCLEOTIDE SEQUENCE [LARGE SCALE GENOMIC DNA]</scope>
    <source>
        <strain evidence="2 3">SAORIC-696</strain>
    </source>
</reference>
<keyword evidence="1" id="KW-0812">Transmembrane</keyword>